<evidence type="ECO:0000256" key="1">
    <source>
        <dbReference type="ARBA" id="ARBA00004141"/>
    </source>
</evidence>
<keyword evidence="6 7" id="KW-0472">Membrane</keyword>
<keyword evidence="4" id="KW-0067">ATP-binding</keyword>
<dbReference type="SUPFAM" id="SSF52540">
    <property type="entry name" value="P-loop containing nucleoside triphosphate hydrolases"/>
    <property type="match status" value="1"/>
</dbReference>
<dbReference type="GO" id="GO:0005524">
    <property type="term" value="F:ATP binding"/>
    <property type="evidence" value="ECO:0007669"/>
    <property type="project" value="UniProtKB-KW"/>
</dbReference>
<dbReference type="CDD" id="cd07346">
    <property type="entry name" value="ABC_6TM_exporters"/>
    <property type="match status" value="1"/>
</dbReference>
<evidence type="ECO:0008006" key="12">
    <source>
        <dbReference type="Google" id="ProtNLM"/>
    </source>
</evidence>
<feature type="transmembrane region" description="Helical" evidence="7">
    <location>
        <begin position="71"/>
        <end position="88"/>
    </location>
</feature>
<dbReference type="PANTHER" id="PTHR43394:SF1">
    <property type="entry name" value="ATP-BINDING CASSETTE SUB-FAMILY B MEMBER 10, MITOCHONDRIAL"/>
    <property type="match status" value="1"/>
</dbReference>
<evidence type="ECO:0000256" key="7">
    <source>
        <dbReference type="SAM" id="Phobius"/>
    </source>
</evidence>
<dbReference type="PROSITE" id="PS50893">
    <property type="entry name" value="ABC_TRANSPORTER_2"/>
    <property type="match status" value="1"/>
</dbReference>
<keyword evidence="5 7" id="KW-1133">Transmembrane helix</keyword>
<dbReference type="Gene3D" id="3.40.50.300">
    <property type="entry name" value="P-loop containing nucleotide triphosphate hydrolases"/>
    <property type="match status" value="1"/>
</dbReference>
<dbReference type="InterPro" id="IPR017871">
    <property type="entry name" value="ABC_transporter-like_CS"/>
</dbReference>
<evidence type="ECO:0000256" key="2">
    <source>
        <dbReference type="ARBA" id="ARBA00022692"/>
    </source>
</evidence>
<dbReference type="Proteomes" id="UP000218164">
    <property type="component" value="Unassembled WGS sequence"/>
</dbReference>
<dbReference type="GO" id="GO:0016020">
    <property type="term" value="C:membrane"/>
    <property type="evidence" value="ECO:0007669"/>
    <property type="project" value="UniProtKB-SubCell"/>
</dbReference>
<dbReference type="FunFam" id="3.40.50.300:FF:000218">
    <property type="entry name" value="Multidrug ABC transporter ATP-binding protein"/>
    <property type="match status" value="1"/>
</dbReference>
<dbReference type="Gene3D" id="1.20.1560.10">
    <property type="entry name" value="ABC transporter type 1, transmembrane domain"/>
    <property type="match status" value="1"/>
</dbReference>
<dbReference type="OrthoDB" id="121502at2157"/>
<gene>
    <name evidence="10" type="ORF">ASJ81_02410</name>
</gene>
<dbReference type="InterPro" id="IPR036640">
    <property type="entry name" value="ABC1_TM_sf"/>
</dbReference>
<dbReference type="GO" id="GO:0015421">
    <property type="term" value="F:ABC-type oligopeptide transporter activity"/>
    <property type="evidence" value="ECO:0007669"/>
    <property type="project" value="TreeGrafter"/>
</dbReference>
<protein>
    <recommendedName>
        <fullName evidence="12">ABC transporter</fullName>
    </recommendedName>
</protein>
<evidence type="ECO:0000259" key="9">
    <source>
        <dbReference type="PROSITE" id="PS50929"/>
    </source>
</evidence>
<dbReference type="SMART" id="SM00382">
    <property type="entry name" value="AAA"/>
    <property type="match status" value="1"/>
</dbReference>
<organism evidence="10 11">
    <name type="scientific">Methanosarcina spelaei</name>
    <dbReference type="NCBI Taxonomy" id="1036679"/>
    <lineage>
        <taxon>Archaea</taxon>
        <taxon>Methanobacteriati</taxon>
        <taxon>Methanobacteriota</taxon>
        <taxon>Stenosarchaea group</taxon>
        <taxon>Methanomicrobia</taxon>
        <taxon>Methanosarcinales</taxon>
        <taxon>Methanosarcinaceae</taxon>
        <taxon>Methanosarcina</taxon>
    </lineage>
</organism>
<comment type="caution">
    <text evidence="10">The sequence shown here is derived from an EMBL/GenBank/DDBJ whole genome shotgun (WGS) entry which is preliminary data.</text>
</comment>
<feature type="transmembrane region" description="Helical" evidence="7">
    <location>
        <begin position="264"/>
        <end position="282"/>
    </location>
</feature>
<dbReference type="InterPro" id="IPR027417">
    <property type="entry name" value="P-loop_NTPase"/>
</dbReference>
<keyword evidence="3" id="KW-0547">Nucleotide-binding</keyword>
<dbReference type="PROSITE" id="PS00211">
    <property type="entry name" value="ABC_TRANSPORTER_1"/>
    <property type="match status" value="1"/>
</dbReference>
<dbReference type="InterPro" id="IPR011527">
    <property type="entry name" value="ABC1_TM_dom"/>
</dbReference>
<name>A0A2A2HYP6_9EURY</name>
<sequence>MSHEHSTHFDLPVGQVFRKVRVIDRLLTSYHMDLWKVKIASIVIQVLGILSAITGAYLVGSVITGVSVIDLWPTIGLLLLFTVTQFGLSNLNTYWAHVIAFRSLAEIRKALYQKLDELAPAYVIKQRSGNLARSALSDVNLLELYIAHTLPEFLQAIVVTPLALIFLGLIHWSLMIALAPFLIAAITVPDWFARRAEAQGKAHRESAGTMSADVIDYIQGMREVVAFGAVKLSMNRLDASQQKYSDTYVAYESRSGMERGAGDALLAGGMVVTVALGGWLSIMGYMDVALYPVAAVLTAMAFSPVMHLLNIARQLSQTAAATDRVFGIMNTQPSVVDRVSAPPEGPITPEVCFEDVRFRYGAELPEVLKGVNLKVSPGETVALVGPSGAGKSTCTYLLLRLWDPAEGSVRIDGHDLLEFPQEYLRDMIAYVPQDVYLFNMSVKENIRIGRSDATETEIKDAARRAFALDFIEALPDKWDTVLGERGTTLSGGQRQRIAIARAFLKNAHILIMDEAVSSLDTESEVNVRKAIKEISAGRTTLIVAHRPSTIRSADRVIMLANGKVEENGTFDELIAANGAFSRLMAAQIITQMDHKMTTQMDHKTTTQTTTKMTVQRATP</sequence>
<dbReference type="GO" id="GO:0016887">
    <property type="term" value="F:ATP hydrolysis activity"/>
    <property type="evidence" value="ECO:0007669"/>
    <property type="project" value="InterPro"/>
</dbReference>
<dbReference type="InterPro" id="IPR003593">
    <property type="entry name" value="AAA+_ATPase"/>
</dbReference>
<dbReference type="RefSeq" id="WP_170943138.1">
    <property type="nucleotide sequence ID" value="NZ_LMVP01000013.1"/>
</dbReference>
<dbReference type="PROSITE" id="PS50929">
    <property type="entry name" value="ABC_TM1F"/>
    <property type="match status" value="1"/>
</dbReference>
<proteinExistence type="predicted"/>
<dbReference type="AlphaFoldDB" id="A0A2A2HYP6"/>
<evidence type="ECO:0000259" key="8">
    <source>
        <dbReference type="PROSITE" id="PS50893"/>
    </source>
</evidence>
<reference evidence="10 11" key="1">
    <citation type="journal article" date="2017" name="BMC Genomics">
        <title>Genomic analysis of methanogenic archaea reveals a shift towards energy conservation.</title>
        <authorList>
            <person name="Gilmore S.P."/>
            <person name="Henske J.K."/>
            <person name="Sexton J.A."/>
            <person name="Solomon K.V."/>
            <person name="Seppala S."/>
            <person name="Yoo J.I."/>
            <person name="Huyett L.M."/>
            <person name="Pressman A."/>
            <person name="Cogan J.Z."/>
            <person name="Kivenson V."/>
            <person name="Peng X."/>
            <person name="Tan Y."/>
            <person name="Valentine D.L."/>
            <person name="O'Malley M.A."/>
        </authorList>
    </citation>
    <scope>NUCLEOTIDE SEQUENCE [LARGE SCALE GENOMIC DNA]</scope>
    <source>
        <strain evidence="10 11">MC-15</strain>
    </source>
</reference>
<feature type="domain" description="ABC transmembrane type-1" evidence="9">
    <location>
        <begin position="39"/>
        <end position="317"/>
    </location>
</feature>
<evidence type="ECO:0000313" key="11">
    <source>
        <dbReference type="Proteomes" id="UP000218164"/>
    </source>
</evidence>
<feature type="transmembrane region" description="Helical" evidence="7">
    <location>
        <begin position="153"/>
        <end position="186"/>
    </location>
</feature>
<dbReference type="Pfam" id="PF00005">
    <property type="entry name" value="ABC_tran"/>
    <property type="match status" value="1"/>
</dbReference>
<dbReference type="SUPFAM" id="SSF90123">
    <property type="entry name" value="ABC transporter transmembrane region"/>
    <property type="match status" value="1"/>
</dbReference>
<accession>A0A2A2HYP6</accession>
<dbReference type="InterPro" id="IPR039421">
    <property type="entry name" value="Type_1_exporter"/>
</dbReference>
<comment type="subcellular location">
    <subcellularLocation>
        <location evidence="1">Membrane</location>
        <topology evidence="1">Multi-pass membrane protein</topology>
    </subcellularLocation>
</comment>
<keyword evidence="11" id="KW-1185">Reference proteome</keyword>
<keyword evidence="2 7" id="KW-0812">Transmembrane</keyword>
<dbReference type="Pfam" id="PF00664">
    <property type="entry name" value="ABC_membrane"/>
    <property type="match status" value="1"/>
</dbReference>
<dbReference type="EMBL" id="LMVP01000013">
    <property type="protein sequence ID" value="PAV14343.1"/>
    <property type="molecule type" value="Genomic_DNA"/>
</dbReference>
<evidence type="ECO:0000256" key="4">
    <source>
        <dbReference type="ARBA" id="ARBA00022840"/>
    </source>
</evidence>
<dbReference type="PANTHER" id="PTHR43394">
    <property type="entry name" value="ATP-DEPENDENT PERMEASE MDL1, MITOCHONDRIAL"/>
    <property type="match status" value="1"/>
</dbReference>
<feature type="domain" description="ABC transporter" evidence="8">
    <location>
        <begin position="351"/>
        <end position="586"/>
    </location>
</feature>
<evidence type="ECO:0000256" key="6">
    <source>
        <dbReference type="ARBA" id="ARBA00023136"/>
    </source>
</evidence>
<evidence type="ECO:0000256" key="3">
    <source>
        <dbReference type="ARBA" id="ARBA00022741"/>
    </source>
</evidence>
<dbReference type="InterPro" id="IPR003439">
    <property type="entry name" value="ABC_transporter-like_ATP-bd"/>
</dbReference>
<evidence type="ECO:0000313" key="10">
    <source>
        <dbReference type="EMBL" id="PAV14343.1"/>
    </source>
</evidence>
<feature type="transmembrane region" description="Helical" evidence="7">
    <location>
        <begin position="288"/>
        <end position="309"/>
    </location>
</feature>
<evidence type="ECO:0000256" key="5">
    <source>
        <dbReference type="ARBA" id="ARBA00022989"/>
    </source>
</evidence>
<feature type="transmembrane region" description="Helical" evidence="7">
    <location>
        <begin position="39"/>
        <end position="59"/>
    </location>
</feature>